<gene>
    <name evidence="1" type="ORF">EG352_04390</name>
</gene>
<dbReference type="AlphaFoldDB" id="A0A5R9PVR2"/>
<dbReference type="OrthoDB" id="1263298at2"/>
<dbReference type="EMBL" id="CP033930">
    <property type="protein sequence ID" value="AZB17066.1"/>
    <property type="molecule type" value="Genomic_DNA"/>
</dbReference>
<evidence type="ECO:0000313" key="2">
    <source>
        <dbReference type="Proteomes" id="UP000269015"/>
    </source>
</evidence>
<dbReference type="KEGG" id="cio:CEQ15_07735"/>
<sequence>MSPELRELFEIKQGNEKKAEPGGQNVTRHILIRLAVLIFGTVVFAIAMSQAKGWDGLAYLIFMMIFHGLWFLFIIIEATVLQSKDKLALRNVNLIFAGSILLIYGIAAALFFGGS</sequence>
<reference evidence="1 2" key="1">
    <citation type="submission" date="2018-11" db="EMBL/GenBank/DDBJ databases">
        <title>Proposal to divide the Flavobacteriaceae and reorganize its genera based on Amino Acid Identity values calculated from whole genome sequences.</title>
        <authorList>
            <person name="Nicholson A.C."/>
            <person name="Gulvik C.A."/>
            <person name="Whitney A.M."/>
            <person name="Humrighouse B.W."/>
            <person name="Bell M."/>
            <person name="Holmes B."/>
            <person name="Steigerwalt A.G."/>
            <person name="Villarma A."/>
            <person name="Sheth M."/>
            <person name="Batra D."/>
            <person name="Pryor J."/>
            <person name="Bernardet J.-F."/>
            <person name="Hugo C."/>
            <person name="Kampfer P."/>
            <person name="Newman J."/>
            <person name="McQuiston J.R."/>
        </authorList>
    </citation>
    <scope>NUCLEOTIDE SEQUENCE [LARGE SCALE GENOMIC DNA]</scope>
    <source>
        <strain evidence="1 2">H5559</strain>
    </source>
</reference>
<accession>A0A5R9PVR2</accession>
<dbReference type="RefSeq" id="WP_027372532.1">
    <property type="nucleotide sequence ID" value="NZ_CP022058.2"/>
</dbReference>
<name>A0A5R9PVR2_CHRID</name>
<evidence type="ECO:0000313" key="1">
    <source>
        <dbReference type="EMBL" id="AZB17066.1"/>
    </source>
</evidence>
<dbReference type="Proteomes" id="UP000269015">
    <property type="component" value="Chromosome"/>
</dbReference>
<proteinExistence type="predicted"/>
<dbReference type="GeneID" id="56897983"/>
<organism evidence="1 2">
    <name type="scientific">Chryseobacterium indologenes</name>
    <name type="common">Flavobacterium indologenes</name>
    <dbReference type="NCBI Taxonomy" id="253"/>
    <lineage>
        <taxon>Bacteria</taxon>
        <taxon>Pseudomonadati</taxon>
        <taxon>Bacteroidota</taxon>
        <taxon>Flavobacteriia</taxon>
        <taxon>Flavobacteriales</taxon>
        <taxon>Weeksellaceae</taxon>
        <taxon>Chryseobacterium group</taxon>
        <taxon>Chryseobacterium</taxon>
    </lineage>
</organism>
<protein>
    <submittedName>
        <fullName evidence="1">Uncharacterized protein</fullName>
    </submittedName>
</protein>